<organism evidence="1 2">
    <name type="scientific">Lipomyces kononenkoae</name>
    <name type="common">Yeast</name>
    <dbReference type="NCBI Taxonomy" id="34357"/>
    <lineage>
        <taxon>Eukaryota</taxon>
        <taxon>Fungi</taxon>
        <taxon>Dikarya</taxon>
        <taxon>Ascomycota</taxon>
        <taxon>Saccharomycotina</taxon>
        <taxon>Lipomycetes</taxon>
        <taxon>Lipomycetales</taxon>
        <taxon>Lipomycetaceae</taxon>
        <taxon>Lipomyces</taxon>
    </lineage>
</organism>
<reference evidence="2" key="1">
    <citation type="journal article" date="2024" name="Front. Bioeng. Biotechnol.">
        <title>Genome-scale model development and genomic sequencing of the oleaginous clade Lipomyces.</title>
        <authorList>
            <person name="Czajka J.J."/>
            <person name="Han Y."/>
            <person name="Kim J."/>
            <person name="Mondo S.J."/>
            <person name="Hofstad B.A."/>
            <person name="Robles A."/>
            <person name="Haridas S."/>
            <person name="Riley R."/>
            <person name="LaButti K."/>
            <person name="Pangilinan J."/>
            <person name="Andreopoulos W."/>
            <person name="Lipzen A."/>
            <person name="Yan J."/>
            <person name="Wang M."/>
            <person name="Ng V."/>
            <person name="Grigoriev I.V."/>
            <person name="Spatafora J.W."/>
            <person name="Magnuson J.K."/>
            <person name="Baker S.E."/>
            <person name="Pomraning K.R."/>
        </authorList>
    </citation>
    <scope>NUCLEOTIDE SEQUENCE [LARGE SCALE GENOMIC DNA]</scope>
    <source>
        <strain evidence="2">CBS 7786</strain>
    </source>
</reference>
<evidence type="ECO:0000313" key="2">
    <source>
        <dbReference type="Proteomes" id="UP001433508"/>
    </source>
</evidence>
<proteinExistence type="predicted"/>
<name>A0ACC3T1I8_LIPKO</name>
<sequence length="157" mass="17253">MSTISRRETSGVTLIHVTSLHKISNTEAEELLSSFLDNIEQQKNVPDASTSASSGYSRANGATGSVASLSNAVVQQLQRIRRDLLGLPPLLRKRKADALEGERYVADVEMSDADVAPAQSNAGDSAMSESVDKKERKRLKKERRKEEKRQKEAANSR</sequence>
<keyword evidence="2" id="KW-1185">Reference proteome</keyword>
<accession>A0ACC3T1I8</accession>
<gene>
    <name evidence="1" type="ORF">V1525DRAFT_403202</name>
</gene>
<comment type="caution">
    <text evidence="1">The sequence shown here is derived from an EMBL/GenBank/DDBJ whole genome shotgun (WGS) entry which is preliminary data.</text>
</comment>
<dbReference type="EMBL" id="MU971365">
    <property type="protein sequence ID" value="KAK9237737.1"/>
    <property type="molecule type" value="Genomic_DNA"/>
</dbReference>
<evidence type="ECO:0000313" key="1">
    <source>
        <dbReference type="EMBL" id="KAK9237737.1"/>
    </source>
</evidence>
<dbReference type="Proteomes" id="UP001433508">
    <property type="component" value="Unassembled WGS sequence"/>
</dbReference>
<protein>
    <submittedName>
        <fullName evidence="1">Uncharacterized protein</fullName>
    </submittedName>
</protein>